<feature type="chain" id="PRO_5045638786" description="Cytochrome c domain-containing protein" evidence="1">
    <location>
        <begin position="22"/>
        <end position="452"/>
    </location>
</feature>
<organism evidence="2 3">
    <name type="scientific">Devosia yakushimensis</name>
    <dbReference type="NCBI Taxonomy" id="470028"/>
    <lineage>
        <taxon>Bacteria</taxon>
        <taxon>Pseudomonadati</taxon>
        <taxon>Pseudomonadota</taxon>
        <taxon>Alphaproteobacteria</taxon>
        <taxon>Hyphomicrobiales</taxon>
        <taxon>Devosiaceae</taxon>
        <taxon>Devosia</taxon>
    </lineage>
</organism>
<reference evidence="2" key="2">
    <citation type="submission" date="2023-01" db="EMBL/GenBank/DDBJ databases">
        <title>Draft genome sequence of Devosia yakushimensis strain NBRC 103855.</title>
        <authorList>
            <person name="Sun Q."/>
            <person name="Mori K."/>
        </authorList>
    </citation>
    <scope>NUCLEOTIDE SEQUENCE</scope>
    <source>
        <strain evidence="2">NBRC 103855</strain>
    </source>
</reference>
<dbReference type="EMBL" id="BSNG01000011">
    <property type="protein sequence ID" value="GLQ12528.1"/>
    <property type="molecule type" value="Genomic_DNA"/>
</dbReference>
<evidence type="ECO:0000313" key="2">
    <source>
        <dbReference type="EMBL" id="GLQ12528.1"/>
    </source>
</evidence>
<reference evidence="2" key="1">
    <citation type="journal article" date="2014" name="Int. J. Syst. Evol. Microbiol.">
        <title>Complete genome of a new Firmicutes species belonging to the dominant human colonic microbiota ('Ruminococcus bicirculans') reveals two chromosomes and a selective capacity to utilize plant glucans.</title>
        <authorList>
            <consortium name="NISC Comparative Sequencing Program"/>
            <person name="Wegmann U."/>
            <person name="Louis P."/>
            <person name="Goesmann A."/>
            <person name="Henrissat B."/>
            <person name="Duncan S.H."/>
            <person name="Flint H.J."/>
        </authorList>
    </citation>
    <scope>NUCLEOTIDE SEQUENCE</scope>
    <source>
        <strain evidence="2">NBRC 103855</strain>
    </source>
</reference>
<accession>A0ABQ5UMU2</accession>
<dbReference type="RefSeq" id="WP_284394564.1">
    <property type="nucleotide sequence ID" value="NZ_BSNG01000011.1"/>
</dbReference>
<comment type="caution">
    <text evidence="2">The sequence shown here is derived from an EMBL/GenBank/DDBJ whole genome shotgun (WGS) entry which is preliminary data.</text>
</comment>
<protein>
    <recommendedName>
        <fullName evidence="4">Cytochrome c domain-containing protein</fullName>
    </recommendedName>
</protein>
<feature type="signal peptide" evidence="1">
    <location>
        <begin position="1"/>
        <end position="21"/>
    </location>
</feature>
<sequence length="452" mass="50006">MRVLAALIAISTATFSGAAFAACTVPSYNMFYGTPDGYSATDAFVGKFDYPAAPTEPLPAFMAIDFTSDWKAYLQGALDYAFEGNEAVDFDVAQNSTRDWYHALWMHPDASGREFLRGLTQERASRPDQYKDGLAKEFQTWAIGFYNSFGASEFHEIWANPCDPDVSGLLFPVGTVTFKLLFTEATSTDLPYLANAPSWMAHIGRSDPVVDGVQPERVRAMQLLQVDIAVRDDDATETGWVFGTFVYSNDVVSADPWRKLKPVGLSWGNDPTVLPGNPLSENVTDLTLAGTLFGWPERLELGWGGRMNGPADNLLSSCTSCHGTAQFPRSDDFGNFPRLAVAPANYSQRLLDYFRNIAPGVAFDPITKFRNSSVEVPAFPLDYSLQIQSGLERICNAARRTDPPFDTEPVPAVCVEANYLATPMMAEPITDEALKRQELNRIDWDQYEPPIR</sequence>
<evidence type="ECO:0008006" key="4">
    <source>
        <dbReference type="Google" id="ProtNLM"/>
    </source>
</evidence>
<dbReference type="Proteomes" id="UP001161406">
    <property type="component" value="Unassembled WGS sequence"/>
</dbReference>
<keyword evidence="3" id="KW-1185">Reference proteome</keyword>
<dbReference type="PROSITE" id="PS51257">
    <property type="entry name" value="PROKAR_LIPOPROTEIN"/>
    <property type="match status" value="1"/>
</dbReference>
<evidence type="ECO:0000313" key="3">
    <source>
        <dbReference type="Proteomes" id="UP001161406"/>
    </source>
</evidence>
<name>A0ABQ5UMU2_9HYPH</name>
<gene>
    <name evidence="2" type="ORF">GCM10007913_44610</name>
</gene>
<keyword evidence="1" id="KW-0732">Signal</keyword>
<evidence type="ECO:0000256" key="1">
    <source>
        <dbReference type="SAM" id="SignalP"/>
    </source>
</evidence>
<proteinExistence type="predicted"/>